<dbReference type="GO" id="GO:0031573">
    <property type="term" value="P:mitotic intra-S DNA damage checkpoint signaling"/>
    <property type="evidence" value="ECO:0007669"/>
    <property type="project" value="TreeGrafter"/>
</dbReference>
<dbReference type="GO" id="GO:0048476">
    <property type="term" value="C:Holliday junction resolvase complex"/>
    <property type="evidence" value="ECO:0007669"/>
    <property type="project" value="UniProtKB-UniRule"/>
</dbReference>
<keyword evidence="9 15" id="KW-0378">Hydrolase</keyword>
<gene>
    <name evidence="18" type="ORF">AC631_00161</name>
</gene>
<dbReference type="Pfam" id="PF02732">
    <property type="entry name" value="ERCC4"/>
    <property type="match status" value="1"/>
</dbReference>
<dbReference type="InterPro" id="IPR033309">
    <property type="entry name" value="Mus81"/>
</dbReference>
<keyword evidence="10 15" id="KW-0460">Magnesium</keyword>
<dbReference type="InterPro" id="IPR047416">
    <property type="entry name" value="XPF_nuclease_Mus81"/>
</dbReference>
<evidence type="ECO:0000313" key="18">
    <source>
        <dbReference type="EMBL" id="KSA04082.1"/>
    </source>
</evidence>
<evidence type="ECO:0000256" key="12">
    <source>
        <dbReference type="ARBA" id="ARBA00023204"/>
    </source>
</evidence>
<keyword evidence="8 15" id="KW-0227">DNA damage</keyword>
<dbReference type="AlphaFoldDB" id="A0A0V1Q6G9"/>
<dbReference type="GO" id="GO:0006308">
    <property type="term" value="P:DNA catabolic process"/>
    <property type="evidence" value="ECO:0007669"/>
    <property type="project" value="UniProtKB-UniRule"/>
</dbReference>
<feature type="domain" description="ERCC4" evidence="17">
    <location>
        <begin position="371"/>
        <end position="468"/>
    </location>
</feature>
<dbReference type="GO" id="GO:0048257">
    <property type="term" value="F:3'-flap endonuclease activity"/>
    <property type="evidence" value="ECO:0007669"/>
    <property type="project" value="TreeGrafter"/>
</dbReference>
<dbReference type="Gene3D" id="1.10.10.10">
    <property type="entry name" value="Winged helix-like DNA-binding domain superfamily/Winged helix DNA-binding domain"/>
    <property type="match status" value="1"/>
</dbReference>
<dbReference type="PANTHER" id="PTHR13451">
    <property type="entry name" value="CLASS II CROSSOVER JUNCTION ENDONUCLEASE MUS81"/>
    <property type="match status" value="1"/>
</dbReference>
<dbReference type="SUPFAM" id="SSF52980">
    <property type="entry name" value="Restriction endonuclease-like"/>
    <property type="match status" value="1"/>
</dbReference>
<dbReference type="InterPro" id="IPR027421">
    <property type="entry name" value="DNA_pol_lamdba_lyase_dom_sf"/>
</dbReference>
<keyword evidence="19" id="KW-1185">Reference proteome</keyword>
<keyword evidence="5 15" id="KW-0540">Nuclease</keyword>
<feature type="compositionally biased region" description="Basic and acidic residues" evidence="16">
    <location>
        <begin position="326"/>
        <end position="336"/>
    </location>
</feature>
<evidence type="ECO:0000256" key="9">
    <source>
        <dbReference type="ARBA" id="ARBA00022801"/>
    </source>
</evidence>
<dbReference type="Gene3D" id="3.40.50.10130">
    <property type="match status" value="1"/>
</dbReference>
<dbReference type="Gene3D" id="1.10.150.670">
    <property type="entry name" value="Crossover junction endonuclease EME1, DNA-binding domain"/>
    <property type="match status" value="1"/>
</dbReference>
<dbReference type="GO" id="GO:0000727">
    <property type="term" value="P:double-strand break repair via break-induced replication"/>
    <property type="evidence" value="ECO:0007669"/>
    <property type="project" value="UniProtKB-UniRule"/>
</dbReference>
<feature type="region of interest" description="Disordered" evidence="16">
    <location>
        <begin position="292"/>
        <end position="336"/>
    </location>
</feature>
<dbReference type="InterPro" id="IPR010996">
    <property type="entry name" value="HHH_MUS81"/>
</dbReference>
<organism evidence="18 19">
    <name type="scientific">Debaryomyces fabryi</name>
    <dbReference type="NCBI Taxonomy" id="58627"/>
    <lineage>
        <taxon>Eukaryota</taxon>
        <taxon>Fungi</taxon>
        <taxon>Dikarya</taxon>
        <taxon>Ascomycota</taxon>
        <taxon>Saccharomycotina</taxon>
        <taxon>Pichiomycetes</taxon>
        <taxon>Debaryomycetaceae</taxon>
        <taxon>Debaryomyces</taxon>
    </lineage>
</organism>
<dbReference type="Proteomes" id="UP000054251">
    <property type="component" value="Unassembled WGS sequence"/>
</dbReference>
<keyword evidence="7 15" id="KW-0255">Endonuclease</keyword>
<dbReference type="OrthoDB" id="5963188at2759"/>
<dbReference type="GO" id="GO:0000712">
    <property type="term" value="P:resolution of meiotic recombination intermediates"/>
    <property type="evidence" value="ECO:0007669"/>
    <property type="project" value="UniProtKB-ARBA"/>
</dbReference>
<proteinExistence type="inferred from homology"/>
<evidence type="ECO:0000313" key="19">
    <source>
        <dbReference type="Proteomes" id="UP000054251"/>
    </source>
</evidence>
<evidence type="ECO:0000256" key="3">
    <source>
        <dbReference type="ARBA" id="ARBA00010015"/>
    </source>
</evidence>
<comment type="subcellular location">
    <subcellularLocation>
        <location evidence="2 15">Nucleus</location>
    </subcellularLocation>
</comment>
<evidence type="ECO:0000256" key="16">
    <source>
        <dbReference type="SAM" id="MobiDB-lite"/>
    </source>
</evidence>
<dbReference type="CDD" id="cd20074">
    <property type="entry name" value="XPF_nuclease_Mus81"/>
    <property type="match status" value="1"/>
</dbReference>
<dbReference type="Pfam" id="PF14716">
    <property type="entry name" value="HHH_8"/>
    <property type="match status" value="1"/>
</dbReference>
<dbReference type="InterPro" id="IPR042530">
    <property type="entry name" value="EME1/EME2_C"/>
</dbReference>
<name>A0A0V1Q6G9_9ASCO</name>
<keyword evidence="6 15" id="KW-0479">Metal-binding</keyword>
<dbReference type="EC" id="3.1.22.-" evidence="15"/>
<dbReference type="CDD" id="cd21036">
    <property type="entry name" value="WH_MUS81"/>
    <property type="match status" value="1"/>
</dbReference>
<dbReference type="Pfam" id="PF21136">
    <property type="entry name" value="WHD_MUS81"/>
    <property type="match status" value="1"/>
</dbReference>
<keyword evidence="11 15" id="KW-0233">DNA recombination</keyword>
<evidence type="ECO:0000256" key="15">
    <source>
        <dbReference type="RuleBase" id="RU369042"/>
    </source>
</evidence>
<dbReference type="PANTHER" id="PTHR13451:SF0">
    <property type="entry name" value="CROSSOVER JUNCTION ENDONUCLEASE MUS81"/>
    <property type="match status" value="1"/>
</dbReference>
<dbReference type="EMBL" id="LMYN01000002">
    <property type="protein sequence ID" value="KSA04082.1"/>
    <property type="molecule type" value="Genomic_DNA"/>
</dbReference>
<dbReference type="InterPro" id="IPR047417">
    <property type="entry name" value="WHD_MUS81"/>
</dbReference>
<dbReference type="GO" id="GO:0046872">
    <property type="term" value="F:metal ion binding"/>
    <property type="evidence" value="ECO:0007669"/>
    <property type="project" value="UniProtKB-UniRule"/>
</dbReference>
<evidence type="ECO:0000256" key="2">
    <source>
        <dbReference type="ARBA" id="ARBA00004123"/>
    </source>
</evidence>
<dbReference type="RefSeq" id="XP_015470184.1">
    <property type="nucleotide sequence ID" value="XM_015608991.1"/>
</dbReference>
<dbReference type="GO" id="GO:0005634">
    <property type="term" value="C:nucleus"/>
    <property type="evidence" value="ECO:0007669"/>
    <property type="project" value="UniProtKB-SubCell"/>
</dbReference>
<evidence type="ECO:0000256" key="5">
    <source>
        <dbReference type="ARBA" id="ARBA00022722"/>
    </source>
</evidence>
<evidence type="ECO:0000256" key="11">
    <source>
        <dbReference type="ARBA" id="ARBA00023172"/>
    </source>
</evidence>
<comment type="function">
    <text evidence="15">Interacts with EME1 to form a DNA structure-specific endonuclease with substrate preference for branched DNA structures with a 5'-end at the branch nick. Typical substrates include 3'-flap structures, D-loops, replication forks and nicked Holliday junctions. May be required in mitosis for the processing of stalled or collapsed replication fork intermediates. May be required in meiosis for the repair of meiosis-specific double strand breaks subsequent to single-end invasion (SEI).</text>
</comment>
<dbReference type="FunFam" id="3.40.50.10130:FF:000003">
    <property type="entry name" value="Crossover junction endonuclease MUS81"/>
    <property type="match status" value="1"/>
</dbReference>
<dbReference type="FunFam" id="1.10.10.10:FF:000307">
    <property type="entry name" value="Crossover junction endonuclease MUS81"/>
    <property type="match status" value="1"/>
</dbReference>
<evidence type="ECO:0000256" key="14">
    <source>
        <dbReference type="ARBA" id="ARBA00023254"/>
    </source>
</evidence>
<dbReference type="InterPro" id="IPR006166">
    <property type="entry name" value="ERCC4_domain"/>
</dbReference>
<comment type="caution">
    <text evidence="18">The sequence shown here is derived from an EMBL/GenBank/DDBJ whole genome shotgun (WGS) entry which is preliminary data.</text>
</comment>
<feature type="region of interest" description="Disordered" evidence="16">
    <location>
        <begin position="242"/>
        <end position="271"/>
    </location>
</feature>
<evidence type="ECO:0000256" key="8">
    <source>
        <dbReference type="ARBA" id="ARBA00022763"/>
    </source>
</evidence>
<dbReference type="GO" id="GO:0003677">
    <property type="term" value="F:DNA binding"/>
    <property type="evidence" value="ECO:0007669"/>
    <property type="project" value="UniProtKB-UniRule"/>
</dbReference>
<keyword evidence="13 15" id="KW-0539">Nucleus</keyword>
<accession>A0A0V1Q6G9</accession>
<dbReference type="GO" id="GO:0008821">
    <property type="term" value="F:crossover junction DNA endonuclease activity"/>
    <property type="evidence" value="ECO:0007669"/>
    <property type="project" value="UniProtKB-UniRule"/>
</dbReference>
<evidence type="ECO:0000256" key="13">
    <source>
        <dbReference type="ARBA" id="ARBA00023242"/>
    </source>
</evidence>
<keyword evidence="12 15" id="KW-0234">DNA repair</keyword>
<sequence length="661" mass="75880">MEGPPGDLKHLFIEWLQEAAINATKKGTKAALLYNKSLSSVRNYPLPINDPKTLKLVQFVGDKTCVYLTKKLEEYCKSNNFELPVAFGGVNNGGAGEKRKYEVVDTSDLVGAKPKKQRKQKQYIPRKRSGGYAILLALYFGDKRKSGLTKEEIIQRATPYSDKSFKSNPSANEFYSAWSSIKSLQAHDLVDSSGRSSKSYFLTEEGYELAKQLKVTEGFESSPIANNIADLSFDNQVRVTPDSSYSKLSQQLDSSPLKNNKDKSAFNHKRFSSTRERMVDFSLSPRLISSPLKPKDLPLRESPASYNTSQPLQAREWAEDPNQPLQERKVTSKDDDQNNIKKHVRLVHDASNRVYDGTKYDIWVPGEYDIILIIDNREIRSQRDRDFFQTRLTSLKIECDVRPLSVGDVVWIAKHKKTRKEVILNYICERKRLDDLVSSIKDGRFQEQKNRLKKSGMKQLYYLVEDVATSEMNKFGDMTDAIQTAMSMTMTISNFYLKRFKSIEDTIAFLASLTQVIKDQFAKNKTNLLVLKARSIKNQAEYSQLIVKFKDNFENRRTLYECVHLFSTFQDSMGKTGMMTVKEIFILMLMGIRGVSLERAIAIQNHFKTPKKLIEFYFIENNHLSELEKKQLMMNVFKNEIGNKKIGKVLLEKIYDVWGCS</sequence>
<keyword evidence="14" id="KW-0469">Meiosis</keyword>
<dbReference type="SUPFAM" id="SSF47802">
    <property type="entry name" value="DNA polymerase beta, N-terminal domain-like"/>
    <property type="match status" value="1"/>
</dbReference>
<evidence type="ECO:0000259" key="17">
    <source>
        <dbReference type="SMART" id="SM00891"/>
    </source>
</evidence>
<protein>
    <recommendedName>
        <fullName evidence="4 15">Crossover junction endonuclease MUS81</fullName>
        <ecNumber evidence="15">3.1.22.-</ecNumber>
    </recommendedName>
</protein>
<evidence type="ECO:0000256" key="10">
    <source>
        <dbReference type="ARBA" id="ARBA00022842"/>
    </source>
</evidence>
<evidence type="ECO:0000256" key="6">
    <source>
        <dbReference type="ARBA" id="ARBA00022723"/>
    </source>
</evidence>
<comment type="cofactor">
    <cofactor evidence="1 15">
        <name>Mg(2+)</name>
        <dbReference type="ChEBI" id="CHEBI:18420"/>
    </cofactor>
</comment>
<feature type="compositionally biased region" description="Polar residues" evidence="16">
    <location>
        <begin position="242"/>
        <end position="258"/>
    </location>
</feature>
<dbReference type="Gene3D" id="1.10.150.110">
    <property type="entry name" value="DNA polymerase beta, N-terminal domain-like"/>
    <property type="match status" value="1"/>
</dbReference>
<comment type="similarity">
    <text evidence="3 15">Belongs to the XPF family.</text>
</comment>
<evidence type="ECO:0000256" key="1">
    <source>
        <dbReference type="ARBA" id="ARBA00001946"/>
    </source>
</evidence>
<reference evidence="18 19" key="1">
    <citation type="submission" date="2015-11" db="EMBL/GenBank/DDBJ databases">
        <title>The genome of Debaryomyces fabryi.</title>
        <authorList>
            <person name="Tafer H."/>
            <person name="Lopandic K."/>
        </authorList>
    </citation>
    <scope>NUCLEOTIDE SEQUENCE [LARGE SCALE GENOMIC DNA]</scope>
    <source>
        <strain evidence="18 19">CBS 789</strain>
    </source>
</reference>
<dbReference type="GeneID" id="26837170"/>
<comment type="subunit">
    <text evidence="15">Interacts with EME1.</text>
</comment>
<evidence type="ECO:0000256" key="7">
    <source>
        <dbReference type="ARBA" id="ARBA00022759"/>
    </source>
</evidence>
<dbReference type="InterPro" id="IPR011335">
    <property type="entry name" value="Restrct_endonuc-II-like"/>
</dbReference>
<dbReference type="InterPro" id="IPR036388">
    <property type="entry name" value="WH-like_DNA-bd_sf"/>
</dbReference>
<evidence type="ECO:0000256" key="4">
    <source>
        <dbReference type="ARBA" id="ARBA00017114"/>
    </source>
</evidence>
<dbReference type="SMART" id="SM00891">
    <property type="entry name" value="ERCC4"/>
    <property type="match status" value="1"/>
</dbReference>